<name>A0A0D3R1G2_9RHAB</name>
<dbReference type="EMBL" id="KM205011">
    <property type="protein sequence ID" value="AJR28493.1"/>
    <property type="molecule type" value="Viral_cRNA"/>
</dbReference>
<dbReference type="GeneID" id="32707865"/>
<dbReference type="KEGG" id="vg:32707865"/>
<dbReference type="RefSeq" id="YP_009361952.1">
    <property type="nucleotide sequence ID" value="NC_034447.1"/>
</dbReference>
<evidence type="ECO:0000313" key="2">
    <source>
        <dbReference type="Proteomes" id="UP000151149"/>
    </source>
</evidence>
<proteinExistence type="predicted"/>
<keyword evidence="2" id="KW-1185">Reference proteome</keyword>
<reference evidence="1 2" key="1">
    <citation type="journal article" date="2015" name="PLoS Pathog.">
        <title>Evolution of genome size and complexity in the rhabdoviridae.</title>
        <authorList>
            <person name="Walker P.J."/>
            <person name="Firth C."/>
            <person name="Widen S.G."/>
            <person name="Blasdell K.R."/>
            <person name="Guzman H."/>
            <person name="Wood T.G."/>
            <person name="Paradkar P.N."/>
            <person name="Holmes E.C."/>
            <person name="Tesh R.B."/>
            <person name="Vasilakis N."/>
        </authorList>
    </citation>
    <scope>NUCLEOTIDE SEQUENCE [LARGE SCALE GENOMIC DNA]</scope>
    <source>
        <strain evidence="1">AR7C</strain>
    </source>
</reference>
<accession>A0A0D3R1G2</accession>
<sequence length="231" mass="25642">MENIEKRKELGKKVDWANFSASVKASEDDDDEEYSSQNLPALAESSAAVDDWASTILNPKEMPPFTQDLPDQSTSKIGDIRIPSHLTFDEENHLLLDIESILLGLDQSLSLIETSSQRNKRIISVYKSLDYQCSPPAKAPPPIPMEKSPIASTSKDSSFDRNMEEVLMDLEKGLMLKKIAGGSVKITVKTLGVDPLTFIGKSYSDKRSAYKALLKKSPKRQMISSTCLIPY</sequence>
<protein>
    <submittedName>
        <fullName evidence="1">Phosphoprotein</fullName>
    </submittedName>
</protein>
<evidence type="ECO:0000313" key="1">
    <source>
        <dbReference type="EMBL" id="AJR28493.1"/>
    </source>
</evidence>
<dbReference type="Proteomes" id="UP000151149">
    <property type="component" value="Segment"/>
</dbReference>
<dbReference type="OrthoDB" id="24643at10239"/>
<organism evidence="1 2">
    <name type="scientific">Hart Park virus</name>
    <dbReference type="NCBI Taxonomy" id="200401"/>
    <lineage>
        <taxon>Viruses</taxon>
        <taxon>Riboviria</taxon>
        <taxon>Orthornavirae</taxon>
        <taxon>Negarnaviricota</taxon>
        <taxon>Haploviricotina</taxon>
        <taxon>Monjiviricetes</taxon>
        <taxon>Mononegavirales</taxon>
        <taxon>Rhabdoviridae</taxon>
        <taxon>Alpharhabdovirinae</taxon>
        <taxon>Hapavirus</taxon>
        <taxon>Hapavirus hartpark</taxon>
    </lineage>
</organism>